<dbReference type="InterPro" id="IPR020806">
    <property type="entry name" value="PKS_PP-bd"/>
</dbReference>
<evidence type="ECO:0000256" key="7">
    <source>
        <dbReference type="ARBA" id="ARBA00022832"/>
    </source>
</evidence>
<dbReference type="SMART" id="SM00825">
    <property type="entry name" value="PKS_KS"/>
    <property type="match status" value="1"/>
</dbReference>
<dbReference type="SMART" id="SM00823">
    <property type="entry name" value="PKS_PP"/>
    <property type="match status" value="4"/>
</dbReference>
<dbReference type="GO" id="GO:0044550">
    <property type="term" value="P:secondary metabolite biosynthetic process"/>
    <property type="evidence" value="ECO:0007669"/>
    <property type="project" value="TreeGrafter"/>
</dbReference>
<dbReference type="FunFam" id="3.30.300.30:FF:000015">
    <property type="entry name" value="Nonribosomal peptide synthase SidD"/>
    <property type="match status" value="1"/>
</dbReference>
<evidence type="ECO:0000259" key="25">
    <source>
        <dbReference type="PROSITE" id="PS52004"/>
    </source>
</evidence>
<dbReference type="InterPro" id="IPR057326">
    <property type="entry name" value="KR_dom"/>
</dbReference>
<dbReference type="Pfam" id="PF00550">
    <property type="entry name" value="PP-binding"/>
    <property type="match status" value="4"/>
</dbReference>
<dbReference type="Gene3D" id="3.30.559.30">
    <property type="entry name" value="Nonribosomal peptide synthetase, condensation domain"/>
    <property type="match status" value="4"/>
</dbReference>
<evidence type="ECO:0000256" key="14">
    <source>
        <dbReference type="ARBA" id="ARBA00051971"/>
    </source>
</evidence>
<dbReference type="InterPro" id="IPR014030">
    <property type="entry name" value="Ketoacyl_synth_N"/>
</dbReference>
<dbReference type="FunFam" id="1.10.1200.10:FF:000016">
    <property type="entry name" value="Non-ribosomal peptide synthase"/>
    <property type="match status" value="3"/>
</dbReference>
<dbReference type="CDD" id="cd08953">
    <property type="entry name" value="KR_2_SDR_x"/>
    <property type="match status" value="1"/>
</dbReference>
<keyword evidence="6" id="KW-0808">Transferase</keyword>
<dbReference type="InterPro" id="IPR001242">
    <property type="entry name" value="Condensation_dom"/>
</dbReference>
<feature type="domain" description="Carrier" evidence="24">
    <location>
        <begin position="3662"/>
        <end position="3737"/>
    </location>
</feature>
<dbReference type="PROSITE" id="PS50075">
    <property type="entry name" value="CARRIER"/>
    <property type="match status" value="4"/>
</dbReference>
<evidence type="ECO:0000259" key="24">
    <source>
        <dbReference type="PROSITE" id="PS50075"/>
    </source>
</evidence>
<dbReference type="InterPro" id="IPR045851">
    <property type="entry name" value="AMP-bd_C_sf"/>
</dbReference>
<dbReference type="InterPro" id="IPR016039">
    <property type="entry name" value="Thiolase-like"/>
</dbReference>
<dbReference type="GO" id="GO:0034081">
    <property type="term" value="C:polyketide synthase complex"/>
    <property type="evidence" value="ECO:0007669"/>
    <property type="project" value="UniProtKB-ARBA"/>
</dbReference>
<evidence type="ECO:0000256" key="6">
    <source>
        <dbReference type="ARBA" id="ARBA00022679"/>
    </source>
</evidence>
<dbReference type="CDD" id="cd00833">
    <property type="entry name" value="PKS"/>
    <property type="match status" value="1"/>
</dbReference>
<dbReference type="SUPFAM" id="SSF53901">
    <property type="entry name" value="Thiolase-like"/>
    <property type="match status" value="1"/>
</dbReference>
<evidence type="ECO:0000256" key="4">
    <source>
        <dbReference type="ARBA" id="ARBA00022450"/>
    </source>
</evidence>
<evidence type="ECO:0000256" key="1">
    <source>
        <dbReference type="ARBA" id="ARBA00001937"/>
    </source>
</evidence>
<evidence type="ECO:0000256" key="10">
    <source>
        <dbReference type="ARBA" id="ARBA00023098"/>
    </source>
</evidence>
<evidence type="ECO:0000256" key="16">
    <source>
        <dbReference type="ARBA" id="ARBA00052745"/>
    </source>
</evidence>
<comment type="catalytic activity">
    <reaction evidence="13">
        <text>17-(4-hydroxyphenyl)heptadecanoyl-[(phenol)carboxyphthiodiolenone synthase] + 2 (S)-methylmalonyl-CoA + 3 malonyl-CoA + 5 NADPH + 10 H(+) = C35-(phenol)carboxyphthiodiolenone-[(phenol)carboxyphthiodiolenone synthase] + 5 CO2 + 5 NADP(+) + 5 CoA + 2 H2O</text>
        <dbReference type="Rhea" id="RHEA:57756"/>
        <dbReference type="Rhea" id="RHEA-COMP:14272"/>
        <dbReference type="Rhea" id="RHEA-COMP:14989"/>
        <dbReference type="ChEBI" id="CHEBI:15377"/>
        <dbReference type="ChEBI" id="CHEBI:15378"/>
        <dbReference type="ChEBI" id="CHEBI:16526"/>
        <dbReference type="ChEBI" id="CHEBI:57287"/>
        <dbReference type="ChEBI" id="CHEBI:57327"/>
        <dbReference type="ChEBI" id="CHEBI:57384"/>
        <dbReference type="ChEBI" id="CHEBI:57783"/>
        <dbReference type="ChEBI" id="CHEBI:58349"/>
        <dbReference type="ChEBI" id="CHEBI:133300"/>
        <dbReference type="ChEBI" id="CHEBI:142259"/>
        <dbReference type="EC" id="2.3.1.292"/>
    </reaction>
</comment>
<dbReference type="SUPFAM" id="SSF51735">
    <property type="entry name" value="NAD(P)-binding Rossmann-fold domains"/>
    <property type="match status" value="2"/>
</dbReference>
<dbReference type="EMBL" id="CP104214">
    <property type="protein sequence ID" value="UWX68560.1"/>
    <property type="molecule type" value="Genomic_DNA"/>
</dbReference>
<dbReference type="InterPro" id="IPR000873">
    <property type="entry name" value="AMP-dep_synth/lig_dom"/>
</dbReference>
<dbReference type="InterPro" id="IPR001227">
    <property type="entry name" value="Ac_transferase_dom_sf"/>
</dbReference>
<dbReference type="Gene3D" id="3.40.50.980">
    <property type="match status" value="6"/>
</dbReference>
<keyword evidence="7" id="KW-0276">Fatty acid metabolism</keyword>
<evidence type="ECO:0000256" key="17">
    <source>
        <dbReference type="ARBA" id="ARBA00058455"/>
    </source>
</evidence>
<dbReference type="CDD" id="cd17651">
    <property type="entry name" value="A_NRPS_VisG_like"/>
    <property type="match status" value="1"/>
</dbReference>
<dbReference type="Pfam" id="PF00698">
    <property type="entry name" value="Acyl_transf_1"/>
    <property type="match status" value="1"/>
</dbReference>
<dbReference type="InterPro" id="IPR016036">
    <property type="entry name" value="Malonyl_transacylase_ACP-bd"/>
</dbReference>
<accession>A0AB38TLG6</accession>
<dbReference type="GO" id="GO:0031177">
    <property type="term" value="F:phosphopantetheine binding"/>
    <property type="evidence" value="ECO:0007669"/>
    <property type="project" value="InterPro"/>
</dbReference>
<dbReference type="Gene3D" id="1.10.1200.10">
    <property type="entry name" value="ACP-like"/>
    <property type="match status" value="4"/>
</dbReference>
<keyword evidence="10" id="KW-0443">Lipid metabolism</keyword>
<dbReference type="InterPro" id="IPR023213">
    <property type="entry name" value="CAT-like_dom_sf"/>
</dbReference>
<dbReference type="InterPro" id="IPR036736">
    <property type="entry name" value="ACP-like_sf"/>
</dbReference>
<evidence type="ECO:0000256" key="15">
    <source>
        <dbReference type="ARBA" id="ARBA00052119"/>
    </source>
</evidence>
<organism evidence="26 27">
    <name type="scientific">Burkholderia gladioli</name>
    <name type="common">Pseudomonas marginata</name>
    <name type="synonym">Phytomonas marginata</name>
    <dbReference type="NCBI Taxonomy" id="28095"/>
    <lineage>
        <taxon>Bacteria</taxon>
        <taxon>Pseudomonadati</taxon>
        <taxon>Pseudomonadota</taxon>
        <taxon>Betaproteobacteria</taxon>
        <taxon>Burkholderiales</taxon>
        <taxon>Burkholderiaceae</taxon>
        <taxon>Burkholderia</taxon>
    </lineage>
</organism>
<dbReference type="GO" id="GO:0043041">
    <property type="term" value="P:amino acid activation for nonribosomal peptide biosynthetic process"/>
    <property type="evidence" value="ECO:0007669"/>
    <property type="project" value="UniProtKB-ARBA"/>
</dbReference>
<reference evidence="26" key="1">
    <citation type="submission" date="2022-09" db="EMBL/GenBank/DDBJ databases">
        <title>Genomic of Burkholderia gladioli.</title>
        <authorList>
            <person name="Wu H."/>
        </authorList>
    </citation>
    <scope>NUCLEOTIDE SEQUENCE</scope>
    <source>
        <strain evidence="26">ZN-S4</strain>
    </source>
</reference>
<dbReference type="RefSeq" id="WP_260531164.1">
    <property type="nucleotide sequence ID" value="NZ_CP104214.1"/>
</dbReference>
<comment type="cofactor">
    <cofactor evidence="1">
        <name>NADP(+)</name>
        <dbReference type="ChEBI" id="CHEBI:58349"/>
    </cofactor>
</comment>
<dbReference type="Gene3D" id="3.40.47.10">
    <property type="match status" value="1"/>
</dbReference>
<dbReference type="Gene3D" id="3.30.559.10">
    <property type="entry name" value="Chloramphenicol acetyltransferase-like domain"/>
    <property type="match status" value="4"/>
</dbReference>
<dbReference type="Gene3D" id="3.40.50.720">
    <property type="entry name" value="NAD(P)-binding Rossmann-like Domain"/>
    <property type="match status" value="1"/>
</dbReference>
<evidence type="ECO:0000256" key="11">
    <source>
        <dbReference type="ARBA" id="ARBA00023268"/>
    </source>
</evidence>
<feature type="region of interest" description="Disordered" evidence="23">
    <location>
        <begin position="2167"/>
        <end position="2190"/>
    </location>
</feature>
<comment type="function">
    <text evidence="17">Part of the PpsABCDE complex involved in the biosynthesis of the lipid core common to phthiocerols and phenolphthiocerols by successive additions of malonyl-CoA or methylmalonyl-CoA extender units. PpsA can accept as substrate the activated forms of either icosanoyl (C20), docosanoyl (C22) or lignoceroyl (C24) groups from FadD26, or a (4-hydroxyphenyl)-C17 or (4-hydroxyphenyl)-C19 fatty acyl from FadD29. PpsA initiates the biosynthesis and extends its substrate using a malonyl-CoA extender unit. The PpsB and PpsC proteins add the second and third malonyl-CoA extender units. PpsD adds an (R)-methylmalonyl unit and PpsE adds a second (R)-methylmalonyl unit. The incorporation of the methylmalonyl units results in formation of two branched methyl groups in the elongated product.</text>
</comment>
<dbReference type="FunFam" id="1.10.1200.10:FF:000005">
    <property type="entry name" value="Nonribosomal peptide synthetase 1"/>
    <property type="match status" value="1"/>
</dbReference>
<dbReference type="InterPro" id="IPR016035">
    <property type="entry name" value="Acyl_Trfase/lysoPLipase"/>
</dbReference>
<comment type="catalytic activity">
    <reaction evidence="15">
        <text>docosanoyl-[(phenol)carboxyphthiodiolenone synthase] + 2 (S)-methylmalonyl-CoA + 3 malonyl-CoA + 5 NADPH + 10 H(+) = C34-carboxyphthiodiolenone-[(phenol)carboxyphthiodiolenone synthase] + 5 CO2 + 5 NADP(+) + 5 CoA + 2 H2O</text>
        <dbReference type="Rhea" id="RHEA:57752"/>
        <dbReference type="Rhea" id="RHEA-COMP:14987"/>
        <dbReference type="Rhea" id="RHEA-COMP:14988"/>
        <dbReference type="ChEBI" id="CHEBI:15377"/>
        <dbReference type="ChEBI" id="CHEBI:15378"/>
        <dbReference type="ChEBI" id="CHEBI:16526"/>
        <dbReference type="ChEBI" id="CHEBI:57287"/>
        <dbReference type="ChEBI" id="CHEBI:57327"/>
        <dbReference type="ChEBI" id="CHEBI:57384"/>
        <dbReference type="ChEBI" id="CHEBI:57783"/>
        <dbReference type="ChEBI" id="CHEBI:58349"/>
        <dbReference type="ChEBI" id="CHEBI:142237"/>
        <dbReference type="ChEBI" id="CHEBI:142238"/>
        <dbReference type="EC" id="2.3.1.292"/>
    </reaction>
</comment>
<dbReference type="InterPro" id="IPR014031">
    <property type="entry name" value="Ketoacyl_synth_C"/>
</dbReference>
<dbReference type="PANTHER" id="PTHR45527:SF1">
    <property type="entry name" value="FATTY ACID SYNTHASE"/>
    <property type="match status" value="1"/>
</dbReference>
<dbReference type="Pfam" id="PF16197">
    <property type="entry name" value="KAsynt_C_assoc"/>
    <property type="match status" value="1"/>
</dbReference>
<dbReference type="FunFam" id="3.30.559.10:FF:000012">
    <property type="entry name" value="Non-ribosomal peptide synthetase"/>
    <property type="match status" value="3"/>
</dbReference>
<proteinExistence type="inferred from homology"/>
<dbReference type="InterPro" id="IPR036291">
    <property type="entry name" value="NAD(P)-bd_dom_sf"/>
</dbReference>
<dbReference type="FunFam" id="2.30.38.10:FF:000001">
    <property type="entry name" value="Non-ribosomal peptide synthetase PvdI"/>
    <property type="match status" value="3"/>
</dbReference>
<evidence type="ECO:0000256" key="5">
    <source>
        <dbReference type="ARBA" id="ARBA00022553"/>
    </source>
</evidence>
<dbReference type="SMART" id="SM00822">
    <property type="entry name" value="PKS_KR"/>
    <property type="match status" value="1"/>
</dbReference>
<evidence type="ECO:0000256" key="19">
    <source>
        <dbReference type="ARBA" id="ARBA00073623"/>
    </source>
</evidence>
<feature type="domain" description="Carrier" evidence="24">
    <location>
        <begin position="2596"/>
        <end position="2671"/>
    </location>
</feature>
<evidence type="ECO:0000256" key="22">
    <source>
        <dbReference type="ARBA" id="ARBA00084020"/>
    </source>
</evidence>
<keyword evidence="5" id="KW-0597">Phosphoprotein</keyword>
<keyword evidence="4" id="KW-0596">Phosphopantetheine</keyword>
<dbReference type="PROSITE" id="PS00606">
    <property type="entry name" value="KS3_1"/>
    <property type="match status" value="1"/>
</dbReference>
<comment type="catalytic activity">
    <reaction evidence="16">
        <text>icosanoyl-[(phenol)carboxyphthiodiolenone synthase] + 2 (S)-methylmalonyl-CoA + 3 malonyl-CoA + 5 NADPH + 10 H(+) = C32-carboxyphthiodiolenone-[(phenol)carboxyphthiodiolenone synthase] + 5 CO2 + 5 NADP(+) + 5 CoA + 2 H2O</text>
        <dbReference type="Rhea" id="RHEA:57748"/>
        <dbReference type="Rhea" id="RHEA-COMP:14985"/>
        <dbReference type="Rhea" id="RHEA-COMP:14986"/>
        <dbReference type="ChEBI" id="CHEBI:15377"/>
        <dbReference type="ChEBI" id="CHEBI:15378"/>
        <dbReference type="ChEBI" id="CHEBI:16526"/>
        <dbReference type="ChEBI" id="CHEBI:57287"/>
        <dbReference type="ChEBI" id="CHEBI:57327"/>
        <dbReference type="ChEBI" id="CHEBI:57384"/>
        <dbReference type="ChEBI" id="CHEBI:57783"/>
        <dbReference type="ChEBI" id="CHEBI:58349"/>
        <dbReference type="ChEBI" id="CHEBI:87848"/>
        <dbReference type="ChEBI" id="CHEBI:142236"/>
        <dbReference type="EC" id="2.3.1.292"/>
    </reaction>
</comment>
<dbReference type="GO" id="GO:0006633">
    <property type="term" value="P:fatty acid biosynthetic process"/>
    <property type="evidence" value="ECO:0007669"/>
    <property type="project" value="InterPro"/>
</dbReference>
<dbReference type="SUPFAM" id="SSF47336">
    <property type="entry name" value="ACP-like"/>
    <property type="match status" value="4"/>
</dbReference>
<dbReference type="SUPFAM" id="SSF56801">
    <property type="entry name" value="Acetyl-CoA synthetase-like"/>
    <property type="match status" value="3"/>
</dbReference>
<dbReference type="FunFam" id="3.40.50.980:FF:000001">
    <property type="entry name" value="Non-ribosomal peptide synthetase"/>
    <property type="match status" value="3"/>
</dbReference>
<dbReference type="FunFam" id="3.40.50.12780:FF:000012">
    <property type="entry name" value="Non-ribosomal peptide synthetase"/>
    <property type="match status" value="3"/>
</dbReference>
<evidence type="ECO:0000256" key="12">
    <source>
        <dbReference type="ARBA" id="ARBA00029443"/>
    </source>
</evidence>
<feature type="compositionally biased region" description="Low complexity" evidence="23">
    <location>
        <begin position="1447"/>
        <end position="1458"/>
    </location>
</feature>
<evidence type="ECO:0000256" key="20">
    <source>
        <dbReference type="ARBA" id="ARBA00075053"/>
    </source>
</evidence>
<dbReference type="Gene3D" id="3.30.70.3290">
    <property type="match status" value="1"/>
</dbReference>
<evidence type="ECO:0000256" key="18">
    <source>
        <dbReference type="ARBA" id="ARBA00066974"/>
    </source>
</evidence>
<evidence type="ECO:0000256" key="23">
    <source>
        <dbReference type="SAM" id="MobiDB-lite"/>
    </source>
</evidence>
<evidence type="ECO:0000256" key="2">
    <source>
        <dbReference type="ARBA" id="ARBA00001957"/>
    </source>
</evidence>
<dbReference type="GO" id="GO:0004315">
    <property type="term" value="F:3-oxoacyl-[acyl-carrier-protein] synthase activity"/>
    <property type="evidence" value="ECO:0007669"/>
    <property type="project" value="InterPro"/>
</dbReference>
<dbReference type="CDD" id="cd12116">
    <property type="entry name" value="A_NRPS_Ta1_like"/>
    <property type="match status" value="1"/>
</dbReference>
<feature type="domain" description="Carrier" evidence="24">
    <location>
        <begin position="1472"/>
        <end position="1547"/>
    </location>
</feature>
<comment type="similarity">
    <text evidence="12">In the C-terminal section; belongs to the NRP synthetase family.</text>
</comment>
<comment type="cofactor">
    <cofactor evidence="2">
        <name>pantetheine 4'-phosphate</name>
        <dbReference type="ChEBI" id="CHEBI:47942"/>
    </cofactor>
</comment>
<keyword evidence="11" id="KW-0511">Multifunctional enzyme</keyword>
<evidence type="ECO:0000256" key="8">
    <source>
        <dbReference type="ARBA" id="ARBA00022857"/>
    </source>
</evidence>
<dbReference type="CDD" id="cd19531">
    <property type="entry name" value="LCL_NRPS-like"/>
    <property type="match status" value="3"/>
</dbReference>
<name>A0AB38TLG6_BURGA</name>
<dbReference type="FunFam" id="3.30.300.30:FF:000010">
    <property type="entry name" value="Enterobactin synthetase component F"/>
    <property type="match status" value="2"/>
</dbReference>
<dbReference type="SUPFAM" id="SSF52777">
    <property type="entry name" value="CoA-dependent acyltransferases"/>
    <property type="match status" value="8"/>
</dbReference>
<dbReference type="Pfam" id="PF00109">
    <property type="entry name" value="ketoacyl-synt"/>
    <property type="match status" value="1"/>
</dbReference>
<dbReference type="SMART" id="SM00827">
    <property type="entry name" value="PKS_AT"/>
    <property type="match status" value="1"/>
</dbReference>
<evidence type="ECO:0000256" key="13">
    <source>
        <dbReference type="ARBA" id="ARBA00050973"/>
    </source>
</evidence>
<gene>
    <name evidence="26" type="ORF">NYZ96_09880</name>
</gene>
<keyword evidence="9" id="KW-0560">Oxidoreductase</keyword>
<feature type="domain" description="Ketosynthase family 3 (KS3)" evidence="25">
    <location>
        <begin position="13"/>
        <end position="441"/>
    </location>
</feature>
<dbReference type="PROSITE" id="PS00012">
    <property type="entry name" value="PHOSPHOPANTETHEINE"/>
    <property type="match status" value="4"/>
</dbReference>
<keyword evidence="8" id="KW-0521">NADP</keyword>
<dbReference type="PROSITE" id="PS00455">
    <property type="entry name" value="AMP_BINDING"/>
    <property type="match status" value="3"/>
</dbReference>
<feature type="region of interest" description="Disordered" evidence="23">
    <location>
        <begin position="1438"/>
        <end position="1460"/>
    </location>
</feature>
<comment type="catalytic activity">
    <reaction evidence="14">
        <text>19-(4-hydroxyphenyl)nonadecanoyl-[(phenol)carboxyphthiodiolenone synthase] + 2 (S)-methylmalonyl-CoA + 3 malonyl-CoA + 5 NADPH + 10 H(+) = C37-(phenol)carboxyphthiodiolenone-[(phenol)carboxyphthiodiolenone synthase] + 5 CO2 + 5 NADP(+) + 5 CoA + 2 H2O</text>
        <dbReference type="Rhea" id="RHEA:57760"/>
        <dbReference type="Rhea" id="RHEA-COMP:14273"/>
        <dbReference type="Rhea" id="RHEA-COMP:14990"/>
        <dbReference type="ChEBI" id="CHEBI:15377"/>
        <dbReference type="ChEBI" id="CHEBI:15378"/>
        <dbReference type="ChEBI" id="CHEBI:16526"/>
        <dbReference type="ChEBI" id="CHEBI:57287"/>
        <dbReference type="ChEBI" id="CHEBI:57327"/>
        <dbReference type="ChEBI" id="CHEBI:57384"/>
        <dbReference type="ChEBI" id="CHEBI:57783"/>
        <dbReference type="ChEBI" id="CHEBI:58349"/>
        <dbReference type="ChEBI" id="CHEBI:133301"/>
        <dbReference type="ChEBI" id="CHEBI:142260"/>
        <dbReference type="EC" id="2.3.1.292"/>
    </reaction>
</comment>
<protein>
    <recommendedName>
        <fullName evidence="19">Phenolphthiocerol/phthiocerol polyketide synthase subunit E</fullName>
        <ecNumber evidence="18">2.3.1.292</ecNumber>
    </recommendedName>
    <alternativeName>
        <fullName evidence="21">(Phenol)carboxyphthiodiolenone synthase subunit E</fullName>
    </alternativeName>
    <alternativeName>
        <fullName evidence="22">Beta-ketoacyl-acyl-carrier-protein synthase I</fullName>
    </alternativeName>
    <alternativeName>
        <fullName evidence="20">Phthiocerol synthesis polyketide synthase type I PpsE</fullName>
    </alternativeName>
</protein>
<dbReference type="PROSITE" id="PS52004">
    <property type="entry name" value="KS3_2"/>
    <property type="match status" value="1"/>
</dbReference>
<dbReference type="InterPro" id="IPR018201">
    <property type="entry name" value="Ketoacyl_synth_AS"/>
</dbReference>
<dbReference type="SUPFAM" id="SSF55048">
    <property type="entry name" value="Probable ACP-binding domain of malonyl-CoA ACP transacylase"/>
    <property type="match status" value="1"/>
</dbReference>
<feature type="domain" description="Carrier" evidence="24">
    <location>
        <begin position="4757"/>
        <end position="4831"/>
    </location>
</feature>
<dbReference type="GO" id="GO:0016491">
    <property type="term" value="F:oxidoreductase activity"/>
    <property type="evidence" value="ECO:0007669"/>
    <property type="project" value="UniProtKB-KW"/>
</dbReference>
<evidence type="ECO:0000313" key="27">
    <source>
        <dbReference type="Proteomes" id="UP001059745"/>
    </source>
</evidence>
<dbReference type="FunFam" id="3.40.47.10:FF:000042">
    <property type="entry name" value="Polyketide synthase Pks13"/>
    <property type="match status" value="1"/>
</dbReference>
<dbReference type="PANTHER" id="PTHR45527">
    <property type="entry name" value="NONRIBOSOMAL PEPTIDE SYNTHETASE"/>
    <property type="match status" value="1"/>
</dbReference>
<comment type="similarity">
    <text evidence="3">Belongs to the ATP-dependent AMP-binding enzyme family.</text>
</comment>
<dbReference type="Gene3D" id="2.30.38.10">
    <property type="entry name" value="Luciferase, Domain 3"/>
    <property type="match status" value="3"/>
</dbReference>
<dbReference type="NCBIfam" id="NF003417">
    <property type="entry name" value="PRK04813.1"/>
    <property type="match status" value="4"/>
</dbReference>
<dbReference type="Proteomes" id="UP001059745">
    <property type="component" value="Chromosome 1"/>
</dbReference>
<dbReference type="InterPro" id="IPR020845">
    <property type="entry name" value="AMP-binding_CS"/>
</dbReference>
<dbReference type="InterPro" id="IPR010071">
    <property type="entry name" value="AA_adenyl_dom"/>
</dbReference>
<dbReference type="InterPro" id="IPR020841">
    <property type="entry name" value="PKS_Beta-ketoAc_synthase_dom"/>
</dbReference>
<sequence length="5254" mass="558904">MTDHHDSLPSDDALSIAIVGMAGRFPGAQDIDIFWEQLRDGVESIRRYDAAELAAAGVDPALLADPAFVPVGAFLPDIDRFDAGFFGFTPREAELTDPQQRLFLETAWAALEHAGCDPSRYAGPIGVYGGLAFNGYFFHQLSRSPGTLRNSTPMQLTLGNGGDFLASRVAYHLGLRGPAVTVQTACSTSLVAIHLACQSLLAGECEMALAGGVSIDVLRVPGYRHAEGDIRSRDGHCRAFDAQASGTVPGSGLGVVVLKPLERARADGDTIHAVIRGSAINNDGANKVGFTAPSAEGQAGVLAEALGAAGVAADSVSYVETHGTATTLGDPIEFDALRRVYGQPRANGSVCAIGSVKTNLGHLDAAAGVAGLIKTALALRHRQIPASLHFSAPNPHLEIAGSALAVAARTAPWPTPEGVPRRAGVSSFGIGGTNAHLVLEEAPPQPVEPARHARHLILLSARGGEALEAATAGLREHLRARLAAHPDADHGAYLADLAYTTQVGRMRFGQRRAVVAADLDEALRALDGPAPADAAPEARDEDGSRVMFLFPGQGAQHPDMGRALYERGGVFREQIDHCAAVLEPMLGLDLRDALYPAAGADPEAARARLERTGLTQPALFAVEYALARQWQAWGIEPAGMLGHSVGEYVAACLAGVFALDDALRIVATRGALIERLAGVGGMLAVHAGEAELRPLLGEDLWLAAVNGPAACSVSGTPAALAALAARLDGLSIGHQPLATSHAFHSGLLDPVLGPFRRAFDSVALRAPSLPWVSNLSGDWVTARQATDPAYWVEHLRATVRFADGLDTLAAGGPCVLLEVGPGQMLGGLARAHFGPRGLPAAFASLPHRRSSSSAEQSLREALGGLWRHGVEIDWQRYYGGERRQRIALPTYPFQRQRYWVEAETAREPLEETPAAAARGARRHAGRQADPGRWFFAPSWRRGTGAPAAARAGDGVHLLFVDRGGCAAPLVDALRAAGEDLVVVTPAAAFAGGGEAYAIDPAGEADYAALAEALRAAGRLPTRISYLAGLVDPEAAAADTANRFDGVHGLHAIARAFGPLAEAPVLLTAAANGIHAVSGDEFLLPEQAAMAGPCRVIPLEYPHLRCRLVDVELRAGAALDAAGRELLGAELTTVVDTADTEPVVALRGRHRWLQAVEPLPLAAPAASVLKPGGHYLVVGGAGGIGSLFAEHAARSAPGARLTLVGRSELPAPETWDAYLAGAPRGDAPAAAIERLRALRALGAEVQYLSADVADREAMTRVARTATARFGAIDGLVHAAAVAGGRRIAEETPANTEALFAPKTAGLRVLDAVFDLARADFVLLCSSLAAFAPIDGQSAYCAANAVLDSWAQALRARGVKAIAANWNTWREVGMARRIEVPAAFRDQLELYLSNCLAAEDGPLLFERLLGARPVQAIVTPLDYEAVAAGTARLARALRGEGQGAGDDAQTGSSTGSQGSTPAAARPALAVDYVAPASATEQALAEIWRTQFGIAPIGIHDDFFDLGGHSLLAVQVVATIRQTLQARLDLQALFDAPTIAGLAARIDGARHEAEAEVAAAAAASAVPRLEQPITPRAATGPAPLSFAQQRLWFIAQLEGGSAAYHMPVALRLRGALDTAALQWAYARVAARHEALRTIFVEHDGEPSQVVLPAEDFALAVEDRPELAGDAAALERFVAEDAAAPFDLARGPLARARLLRLGEQDHLLLLTLHHIVSDGWSMGVLTRELGTLYQGRRRGAPDPLAPLPVQYADYAAWQRAQLAGETLREHAAYWQRALAGAPARLTLPTDRPRPAHQDHAGAAVEVRIDAPLARALAELGRRHGATPYMTVMAGWALLLSRLAEQREVVIGTPAANRARPELAGLIGFFVNTLAIRLDLPGEASLAELLRRVRQRTLEAQAHQDLPFEQVVELVKPERDPSHSPLFQAMFAWQGEDGGALDFDSLALQVVGTDQRSAKFDLLLDLRDSGEGFVGALEYASALFDAATARTHVDCLLSVLRAMARAADAEQVPLDSLPLLDDASWQRLVGSLNGEADYPREACLHHMVEQQAARTPQRIAVVHQAQRLSYARLDARANHLAHRLRAAGAGLGARVAICAGRGPEMVIGLLAILKAGAAYVPLDPDYPAERLAYMLADSRPAAILADAGQHATVAGFAPAGLPLLAIAPAVANDDDDQGRDTAHESDTPPSAASDPSQAAYVIYTSGSTGQPKGVAMPHAALANLIHWQIRQHPPGGEFAARTLQFAALGFDVAFQEIFGTLCSGGELHLVDRDLRIDFPRLLEHLHAQRIERLYLPYVALHGLASAAAQLGEPAGGEPPALREVIVAGEQLRITPAISAWFARLPGCRLHNHYGPTESHVVTALALPEAVADWPVLPSIGRPLPNTRLYVLDARLRPLPPGMPGEICIGGAQVALGYLGRPALSAERFIDDPHARQPGARLYRTGDLGRWLPDGQLDYLGRNDAQLKLRGFRVEPGEVEAALSRLPGVREAAVAVHATAAGEPRLVAYLCTDAEREDETREAGEIAGKAGGDMTGATAREHAAEAAAWRAELARSLPDYMLPSHFVRLARLPVTPNGKLDRRALPAPEFDPAAAGPAARAVSLSPTEELLAGIWNEVLGIARSGVDDDFFALGGHSLLATRVISKARASFGVDLPIRALFEEKTLRGLARRIDELAREQRGTHLPAIVAQPGQDSAPLSFAQQRLWFIDQLERGSPLYNIPVTLSLGGRIDLDALRRAFEAIVARHASLRTRFVERDGVPVQQVAPSLRLALPLHELGGIDPEAREARIDALAAEEARRPFDLGQGPLLRASLIALEAEQHVLLLTLHHIVADGWSIGVLMRELAALYTAYTEGRPSPLAPLELQYTDFSAWQRGWLADGVMQRQLAYWSAQLRDAPPLLAFPTDRPRTARRGHHGEQLGFVLDAQLSARIRALCARTGSTLFMLMMAAFDVLLARYSGERDISVGTAIANRNRAEIEPLIGLFVNTLVIRTQVDPLASFEALLAQVRQHALDAYAHQDLPFEQVVDALAPTRSLSHQALFQMMLIVQNTPMDTPAMPGLTLRMRGNANATAKCDLLLNVAENEGDGTLACGLEYDTDLFDAATVERIGRHFTELLRSIVAAPAAPVASLGLVDAAGMRLALAQWNDTAGPLPELDCITRFEAQAAATPARVAIEFEATRLSYRELDTRAGAVAAALLARGIGREDRVAVFCARSADMMVAVLGIMKTGAAWVPLDPDVGAARLGFIVGDAAPKLILTQLALREAVPGEAIPALCIDQPETWPEPLDAAALQARRGQAPDGLAYLIYTSGSTGVPKGVGVRHAGLVNLLRSMQAEPGIAADDTMLSVTSLAFDLVIPNLFLPLLCGARTVYAPRADTDDPARLAELMTRHGVTLMQATPATWRMLVEHGWPTLPRPLRLVCGGEALSAELAERLLAHVPRIWNMYGPTETTVWSATEPVAHARDASCIGRPLANTAIYLLDAFGQPVPQGATGELHIAGEGLARGYLGRAALTAERFVPDPFAARPGARMYRTGDHARRRPDGRLEYLGRIDNQLKVRGFRIEAGEIETALAALPGVSEAVVVARELRAGDTRLVAYVVPAPGAGADGVARAGWRAALAARLPDYMLPSRFVALEALPLTRNGKLDRAALPAPVDEAASAASADYAAPATPREQALAAQWAELLQAARVGRHDNFFELGGHSLLATQLVSRLRRELGIELPLAAVFEAPTLAALAQRLDQAEPAARDEPIEPVDRDAPLPLSFAQQRLWFLDQLQPGNPAYHVPVAARLEGELDAAVLRATFEAIVARHEPLRTRFEMHEGTPVQRVAERIALPFELVALDHLPAQQAEARARELTREAALAPFDLGRGPLLRVRVLRLAAEEHLVVAVLHHIVSDGWSLGVLLDEIATLYPALARGEASPLAPLAVQYADFAAWQRRRLDRERLQGQLDYWRGQLAGAPALLDLPLDHPRPAVQRHHGASHDFTVGAATLAALHALGQREQATLFMTLDAALRVLLMRYADQHDISLGTAVANRQRAELEPLIGLFINTLVLRTRIDPRESYAALLAQVRRVALAAYAHQDVPFEQVVDALDPERDLSHTPLFQVMLVLQNAPAAARALPGLALRAEPPAMPASKYDLSLYAAEHDGRLNCSFEYSTDLFDGATIERMAGHFLRLLEAIVADPRQAIGALPMLDAPERRQLLRDWNETALDYPRDATLHQCFERQAAATPAAPAVGDGTRSLDYAALNARANRLAHRLRALGAGPGRSVAICVERSVEMVAALLAVLKSGAAYVPIDPAYPADRVAYMLEDAAPAVLLSESSLRERLPLPAPGSGALTLWLDTEPLDAEPETNPAPLAGPQDLAYVIYTSGSTGRPKGVMVSHRNLVHFLAAIGEHAMVRPGDTLLSVTTLSFDIAGLELFAPLTCGAQVVLAPRESAADPARLSALVDASGATVMQATPVTWRALADHGLPGRIGELSVLCGGEALPRDLAARLLEHAPSVWNLYGPTETTIWSTASRLARDGERVLVGRPLGNTRVYLLDAWGQPVPPGARGELCIGGEGVARGYLARAGLTAERFVPDPFSALPGERMYRTGDCARYLPDGRIEHLGRLDMQVKLRGFRIEPGEIEAALLAREDVRAAAVVVRQQQLVAYVVPAAEIAGDTGGDQAAMRDEVAELAELAELAEVAEVADTAGIGMAGAAAASGAPAWRAALAAVLPDYMVPAHFVTLDALPLTPNGKLDRAALPAPVVARDEADPFVAAVSPIERRLARIWSEVLGVERIGIQDNFFQLGGDSILSIGVAERARRAGLVLAAPDLFRAPTIAGLARLAQASDTVHAEQGSVGGGLPPTPAQRHWLARAETAASAREAVHVLKLEPRAPLDRDALAAAVAALLAHHDALRLGFAKHEGGWTQQHGEPTRNVLDDQADVPLDAAQLAARIEQGVAQVADLAQAPRLRVGHYASEDGRTCLVLIAHALVFDRAAWPILVRDLYDAYTQCLAGREPLLPLKTSAFAQWAARLAAPRREAVAQAAALRVSTAEARLAVGAAGSLFEPGAAGAPIALLAALSTALARWSGAVEVAFDLALRATAAAPLDLSRTLGCLTEIHALRFDVDEQATREALGERIAACLAMPPDMSSDMPGTAEVAVEYEDRGGTMPSDGLASLGSFVERPAGALLVPDARRALALQLLRDDTGLTLRCAYDEARLAPASVARLLALFEAQLATAPAAAAAAPAFELAGLDAHELANLMERFGNEA</sequence>
<dbReference type="Pfam" id="PF00501">
    <property type="entry name" value="AMP-binding"/>
    <property type="match status" value="3"/>
</dbReference>
<dbReference type="InterPro" id="IPR032821">
    <property type="entry name" value="PKS_assoc"/>
</dbReference>
<dbReference type="InterPro" id="IPR013968">
    <property type="entry name" value="PKS_KR"/>
</dbReference>
<dbReference type="InterPro" id="IPR025110">
    <property type="entry name" value="AMP-bd_C"/>
</dbReference>
<dbReference type="InterPro" id="IPR006162">
    <property type="entry name" value="Ppantetheine_attach_site"/>
</dbReference>
<evidence type="ECO:0000256" key="9">
    <source>
        <dbReference type="ARBA" id="ARBA00023002"/>
    </source>
</evidence>
<evidence type="ECO:0000313" key="26">
    <source>
        <dbReference type="EMBL" id="UWX68560.1"/>
    </source>
</evidence>
<dbReference type="Pfam" id="PF02801">
    <property type="entry name" value="Ketoacyl-synt_C"/>
    <property type="match status" value="1"/>
</dbReference>
<dbReference type="Pfam" id="PF13193">
    <property type="entry name" value="AMP-binding_C"/>
    <property type="match status" value="1"/>
</dbReference>
<dbReference type="SUPFAM" id="SSF52151">
    <property type="entry name" value="FabD/lysophospholipase-like"/>
    <property type="match status" value="1"/>
</dbReference>
<evidence type="ECO:0000256" key="3">
    <source>
        <dbReference type="ARBA" id="ARBA00006432"/>
    </source>
</evidence>
<dbReference type="Gene3D" id="3.30.300.30">
    <property type="match status" value="3"/>
</dbReference>
<dbReference type="NCBIfam" id="TIGR01733">
    <property type="entry name" value="AA-adenyl-dom"/>
    <property type="match status" value="3"/>
</dbReference>
<dbReference type="InterPro" id="IPR009081">
    <property type="entry name" value="PP-bd_ACP"/>
</dbReference>
<dbReference type="Gene3D" id="3.40.366.10">
    <property type="entry name" value="Malonyl-Coenzyme A Acyl Carrier Protein, domain 2"/>
    <property type="match status" value="1"/>
</dbReference>
<dbReference type="Pfam" id="PF08659">
    <property type="entry name" value="KR"/>
    <property type="match status" value="1"/>
</dbReference>
<dbReference type="EC" id="2.3.1.292" evidence="18"/>
<dbReference type="Pfam" id="PF00668">
    <property type="entry name" value="Condensation"/>
    <property type="match status" value="4"/>
</dbReference>
<evidence type="ECO:0000256" key="21">
    <source>
        <dbReference type="ARBA" id="ARBA00078169"/>
    </source>
</evidence>
<dbReference type="InterPro" id="IPR014043">
    <property type="entry name" value="Acyl_transferase_dom"/>
</dbReference>